<dbReference type="GO" id="GO:0030313">
    <property type="term" value="C:cell envelope"/>
    <property type="evidence" value="ECO:0007669"/>
    <property type="project" value="UniProtKB-SubCell"/>
</dbReference>
<feature type="chain" id="PRO_5030853795" description="Imelysin-like domain-containing protein" evidence="3">
    <location>
        <begin position="25"/>
        <end position="371"/>
    </location>
</feature>
<organism evidence="5 6">
    <name type="scientific">Rhizobium rhizoryzae</name>
    <dbReference type="NCBI Taxonomy" id="451876"/>
    <lineage>
        <taxon>Bacteria</taxon>
        <taxon>Pseudomonadati</taxon>
        <taxon>Pseudomonadota</taxon>
        <taxon>Alphaproteobacteria</taxon>
        <taxon>Hyphomicrobiales</taxon>
        <taxon>Rhizobiaceae</taxon>
        <taxon>Rhizobium/Agrobacterium group</taxon>
        <taxon>Rhizobium</taxon>
    </lineage>
</organism>
<name>A0A7W6LFN7_9HYPH</name>
<dbReference type="CDD" id="cd14659">
    <property type="entry name" value="Imelysin-like_IPPA"/>
    <property type="match status" value="1"/>
</dbReference>
<comment type="caution">
    <text evidence="5">The sequence shown here is derived from an EMBL/GenBank/DDBJ whole genome shotgun (WGS) entry which is preliminary data.</text>
</comment>
<proteinExistence type="predicted"/>
<evidence type="ECO:0000313" key="5">
    <source>
        <dbReference type="EMBL" id="MBB4143529.1"/>
    </source>
</evidence>
<reference evidence="5 6" key="1">
    <citation type="submission" date="2020-08" db="EMBL/GenBank/DDBJ databases">
        <title>Genomic Encyclopedia of Type Strains, Phase IV (KMG-IV): sequencing the most valuable type-strain genomes for metagenomic binning, comparative biology and taxonomic classification.</title>
        <authorList>
            <person name="Goeker M."/>
        </authorList>
    </citation>
    <scope>NUCLEOTIDE SEQUENCE [LARGE SCALE GENOMIC DNA]</scope>
    <source>
        <strain evidence="5 6">DSM 29514</strain>
    </source>
</reference>
<evidence type="ECO:0000313" key="6">
    <source>
        <dbReference type="Proteomes" id="UP000519897"/>
    </source>
</evidence>
<keyword evidence="2 3" id="KW-0732">Signal</keyword>
<dbReference type="Gene3D" id="1.20.1420.20">
    <property type="entry name" value="M75 peptidase, HXXE motif"/>
    <property type="match status" value="1"/>
</dbReference>
<dbReference type="InterPro" id="IPR018976">
    <property type="entry name" value="Imelysin-like"/>
</dbReference>
<dbReference type="InterPro" id="IPR038352">
    <property type="entry name" value="Imelysin_sf"/>
</dbReference>
<dbReference type="AlphaFoldDB" id="A0A7W6LFN7"/>
<dbReference type="Proteomes" id="UP000519897">
    <property type="component" value="Unassembled WGS sequence"/>
</dbReference>
<dbReference type="InterPro" id="IPR034984">
    <property type="entry name" value="Imelysin-like_IPPA"/>
</dbReference>
<gene>
    <name evidence="5" type="ORF">GGQ72_002028</name>
</gene>
<accession>A0A7W6LFN7</accession>
<dbReference type="EMBL" id="JACIEC010000001">
    <property type="protein sequence ID" value="MBB4143529.1"/>
    <property type="molecule type" value="Genomic_DNA"/>
</dbReference>
<keyword evidence="6" id="KW-1185">Reference proteome</keyword>
<feature type="signal peptide" evidence="3">
    <location>
        <begin position="1"/>
        <end position="24"/>
    </location>
</feature>
<protein>
    <recommendedName>
        <fullName evidence="4">Imelysin-like domain-containing protein</fullName>
    </recommendedName>
</protein>
<sequence>MRTSVLSIGLALGLFLFAAADAGAQDANPSPPVLTHERTTALMERVITNVIQPGYRDFSEKTGLLSDRMMQLCTVPSANNLAQAQAAFSEAAKSWARIEIVRVGPVLEKNRFERILFYPDKKGLGFRQVQALLSSSDETATAPDTLSSKSVAVQGLGALEFVLYGTGSDQLTAQTKSYRCRYGLAIAGNVQHIAMELVQAWDDPDGLSKDWKNPGPQSSAFRQDQEAVTEVLGILVHAAEALRDQRIESFYKSGSSQSFPKQALFWRSGLTFPMMRENLEGLRQLVHGSGIKELLKPSQIWIVNSIDVYFKSLITLAQDIDADLEAAVSKPQQKAKLDAMLSDSRDLISLFNDDLGQALGLTTGFSFSDGD</sequence>
<dbReference type="Pfam" id="PF09375">
    <property type="entry name" value="Peptidase_M75"/>
    <property type="match status" value="1"/>
</dbReference>
<evidence type="ECO:0000256" key="2">
    <source>
        <dbReference type="ARBA" id="ARBA00022729"/>
    </source>
</evidence>
<feature type="domain" description="Imelysin-like" evidence="4">
    <location>
        <begin position="51"/>
        <end position="345"/>
    </location>
</feature>
<evidence type="ECO:0000259" key="4">
    <source>
        <dbReference type="Pfam" id="PF09375"/>
    </source>
</evidence>
<evidence type="ECO:0000256" key="1">
    <source>
        <dbReference type="ARBA" id="ARBA00004196"/>
    </source>
</evidence>
<comment type="subcellular location">
    <subcellularLocation>
        <location evidence="1">Cell envelope</location>
    </subcellularLocation>
</comment>
<evidence type="ECO:0000256" key="3">
    <source>
        <dbReference type="SAM" id="SignalP"/>
    </source>
</evidence>